<keyword evidence="2" id="KW-0732">Signal</keyword>
<keyword evidence="1" id="KW-1133">Transmembrane helix</keyword>
<feature type="transmembrane region" description="Helical" evidence="1">
    <location>
        <begin position="399"/>
        <end position="419"/>
    </location>
</feature>
<dbReference type="InParanoid" id="A3LPH6"/>
<dbReference type="PANTHER" id="PTHR36853:SF1">
    <property type="entry name" value="DUF3844 DOMAIN-CONTAINING PROTEIN"/>
    <property type="match status" value="1"/>
</dbReference>
<dbReference type="HOGENOM" id="CLU_050724_0_0_1"/>
<evidence type="ECO:0000313" key="4">
    <source>
        <dbReference type="EMBL" id="ABN64494.2"/>
    </source>
</evidence>
<dbReference type="InterPro" id="IPR024382">
    <property type="entry name" value="Vps3844_C"/>
</dbReference>
<evidence type="ECO:0000256" key="2">
    <source>
        <dbReference type="SAM" id="SignalP"/>
    </source>
</evidence>
<dbReference type="OMA" id="KTTKWAG"/>
<proteinExistence type="predicted"/>
<dbReference type="KEGG" id="pic:PICST_29948"/>
<feature type="chain" id="PRO_5002654876" description="Vacuolar sorting protein Vps3844 C-terminal domain-containing protein" evidence="2">
    <location>
        <begin position="22"/>
        <end position="440"/>
    </location>
</feature>
<keyword evidence="1" id="KW-0472">Membrane</keyword>
<dbReference type="GO" id="GO:0005783">
    <property type="term" value="C:endoplasmic reticulum"/>
    <property type="evidence" value="ECO:0007669"/>
    <property type="project" value="TreeGrafter"/>
</dbReference>
<dbReference type="Pfam" id="PF12955">
    <property type="entry name" value="Vps3844_C"/>
    <property type="match status" value="1"/>
</dbReference>
<organism evidence="4 5">
    <name type="scientific">Scheffersomyces stipitis (strain ATCC 58785 / CBS 6054 / NBRC 10063 / NRRL Y-11545)</name>
    <name type="common">Yeast</name>
    <name type="synonym">Pichia stipitis</name>
    <dbReference type="NCBI Taxonomy" id="322104"/>
    <lineage>
        <taxon>Eukaryota</taxon>
        <taxon>Fungi</taxon>
        <taxon>Dikarya</taxon>
        <taxon>Ascomycota</taxon>
        <taxon>Saccharomycotina</taxon>
        <taxon>Pichiomycetes</taxon>
        <taxon>Debaryomycetaceae</taxon>
        <taxon>Scheffersomyces</taxon>
    </lineage>
</organism>
<dbReference type="eggNOG" id="ENOG502S9NC">
    <property type="taxonomic scope" value="Eukaryota"/>
</dbReference>
<dbReference type="OrthoDB" id="5583277at2759"/>
<name>A3LPH6_PICST</name>
<feature type="signal peptide" evidence="2">
    <location>
        <begin position="1"/>
        <end position="21"/>
    </location>
</feature>
<dbReference type="EMBL" id="CP000496">
    <property type="protein sequence ID" value="ABN64494.2"/>
    <property type="molecule type" value="Genomic_DNA"/>
</dbReference>
<evidence type="ECO:0000313" key="5">
    <source>
        <dbReference type="Proteomes" id="UP000002258"/>
    </source>
</evidence>
<sequence>MKVLNLASAIASVLSVSLASASSNTWSNAQDSDSSVDSPHRVSDISSDVASVYELNTANSNVSPFISHGDFHAYLLDRFDATEHYSLGPDAESKLEFIEHQHVLRKNVPVLPQLIVSIHGVDTPEEFFSERQPSYTVSDTKSTSTKTLDVILFHNFRRHFLSSHVNYSLVDLTKEMMMYTSEPESTSVRHFRYFNEQLLRIWQSYKSHFSRNSEVDIGFSPSTLNLINDKLFINELSQLVHLSNTKVENNEVVFMTLDSLLSLARKIGHNSSTYNFSKKVLSDYLVKLSEQFDITVVVRKDMGSHHNARLNKRGDELNKVFQSNGMSKRGTVAGTAFYESEDACNAGTSTCSGHGSCVELSSKKWGCSCKPSFDKAKSKTTKWVGYDCGKIDISAEANLFLWSGLALVVFLVGGIQLLFSIGSEPLPGVLDAAILSKKNA</sequence>
<dbReference type="RefSeq" id="XP_001382523.2">
    <property type="nucleotide sequence ID" value="XM_001382486.1"/>
</dbReference>
<dbReference type="PANTHER" id="PTHR36853">
    <property type="entry name" value="EXPRESSED PROTEIN"/>
    <property type="match status" value="1"/>
</dbReference>
<feature type="domain" description="Vacuolar sorting protein Vps3844 C-terminal" evidence="3">
    <location>
        <begin position="338"/>
        <end position="432"/>
    </location>
</feature>
<accession>A3LPH6</accession>
<dbReference type="Proteomes" id="UP000002258">
    <property type="component" value="Chromosome 2"/>
</dbReference>
<dbReference type="InterPro" id="IPR053065">
    <property type="entry name" value="Archenteron_Induction-Rel"/>
</dbReference>
<dbReference type="AlphaFoldDB" id="A3LPH6"/>
<keyword evidence="1" id="KW-0812">Transmembrane</keyword>
<reference evidence="4 5" key="1">
    <citation type="journal article" date="2007" name="Nat. Biotechnol.">
        <title>Genome sequence of the lignocellulose-bioconverting and xylose-fermenting yeast Pichia stipitis.</title>
        <authorList>
            <person name="Jeffries T.W."/>
            <person name="Grigoriev I.V."/>
            <person name="Grimwood J."/>
            <person name="Laplaza J.M."/>
            <person name="Aerts A."/>
            <person name="Salamov A."/>
            <person name="Schmutz J."/>
            <person name="Lindquist E."/>
            <person name="Dehal P."/>
            <person name="Shapiro H."/>
            <person name="Jin Y.S."/>
            <person name="Passoth V."/>
            <person name="Richardson P.M."/>
        </authorList>
    </citation>
    <scope>NUCLEOTIDE SEQUENCE [LARGE SCALE GENOMIC DNA]</scope>
    <source>
        <strain evidence="5">ATCC 58785 / CBS 6054 / NBRC 10063 / NRRL Y-11545</strain>
    </source>
</reference>
<evidence type="ECO:0000256" key="1">
    <source>
        <dbReference type="SAM" id="Phobius"/>
    </source>
</evidence>
<gene>
    <name evidence="4" type="ORF">PICST_29948</name>
</gene>
<keyword evidence="5" id="KW-1185">Reference proteome</keyword>
<protein>
    <recommendedName>
        <fullName evidence="3">Vacuolar sorting protein Vps3844 C-terminal domain-containing protein</fullName>
    </recommendedName>
</protein>
<dbReference type="GeneID" id="4837145"/>
<dbReference type="STRING" id="322104.A3LPH6"/>
<evidence type="ECO:0000259" key="3">
    <source>
        <dbReference type="Pfam" id="PF12955"/>
    </source>
</evidence>